<evidence type="ECO:0000256" key="12">
    <source>
        <dbReference type="SAM" id="MobiDB-lite"/>
    </source>
</evidence>
<evidence type="ECO:0000256" key="7">
    <source>
        <dbReference type="ARBA" id="ARBA00023123"/>
    </source>
</evidence>
<dbReference type="EMBL" id="CAXKWB010040171">
    <property type="protein sequence ID" value="CAL4154390.1"/>
    <property type="molecule type" value="Genomic_DNA"/>
</dbReference>
<dbReference type="GO" id="GO:0030016">
    <property type="term" value="C:myofibril"/>
    <property type="evidence" value="ECO:0007669"/>
    <property type="project" value="UniProtKB-SubCell"/>
</dbReference>
<evidence type="ECO:0000256" key="1">
    <source>
        <dbReference type="ARBA" id="ARBA00004657"/>
    </source>
</evidence>
<dbReference type="PANTHER" id="PTHR46349">
    <property type="entry name" value="CINGULIN-LIKE PROTEIN 1-RELATED"/>
    <property type="match status" value="1"/>
</dbReference>
<dbReference type="Proteomes" id="UP001497623">
    <property type="component" value="Unassembled WGS sequence"/>
</dbReference>
<protein>
    <recommendedName>
        <fullName evidence="3">Paramyosin</fullName>
    </recommendedName>
</protein>
<feature type="region of interest" description="Disordered" evidence="12">
    <location>
        <begin position="1"/>
        <end position="20"/>
    </location>
</feature>
<feature type="domain" description="Myosin tail" evidence="13">
    <location>
        <begin position="1"/>
        <end position="871"/>
    </location>
</feature>
<dbReference type="GO" id="GO:0016459">
    <property type="term" value="C:myosin complex"/>
    <property type="evidence" value="ECO:0007669"/>
    <property type="project" value="UniProtKB-KW"/>
</dbReference>
<dbReference type="PANTHER" id="PTHR46349:SF6">
    <property type="entry name" value="MYOSIN-6-LIKE"/>
    <property type="match status" value="1"/>
</dbReference>
<evidence type="ECO:0000256" key="11">
    <source>
        <dbReference type="SAM" id="Coils"/>
    </source>
</evidence>
<evidence type="ECO:0000256" key="6">
    <source>
        <dbReference type="ARBA" id="ARBA00023054"/>
    </source>
</evidence>
<feature type="non-terminal residue" evidence="14">
    <location>
        <position position="1"/>
    </location>
</feature>
<dbReference type="InterPro" id="IPR014751">
    <property type="entry name" value="XRCC4-like_C"/>
</dbReference>
<dbReference type="GO" id="GO:0032982">
    <property type="term" value="C:myosin filament"/>
    <property type="evidence" value="ECO:0007669"/>
    <property type="project" value="UniProtKB-KW"/>
</dbReference>
<feature type="coiled-coil region" evidence="11">
    <location>
        <begin position="244"/>
        <end position="384"/>
    </location>
</feature>
<comment type="subcellular location">
    <subcellularLocation>
        <location evidence="1">Cytoplasm</location>
        <location evidence="1">Myofibril</location>
    </subcellularLocation>
</comment>
<evidence type="ECO:0000256" key="5">
    <source>
        <dbReference type="ARBA" id="ARBA00022490"/>
    </source>
</evidence>
<dbReference type="Gene3D" id="1.20.5.340">
    <property type="match status" value="2"/>
</dbReference>
<dbReference type="GO" id="GO:0031033">
    <property type="term" value="P:myosin filament organization"/>
    <property type="evidence" value="ECO:0007669"/>
    <property type="project" value="UniProtKB-ARBA"/>
</dbReference>
<evidence type="ECO:0000313" key="14">
    <source>
        <dbReference type="EMBL" id="CAL4154390.1"/>
    </source>
</evidence>
<evidence type="ECO:0000313" key="15">
    <source>
        <dbReference type="Proteomes" id="UP001497623"/>
    </source>
</evidence>
<dbReference type="Gene3D" id="1.20.5.370">
    <property type="match status" value="3"/>
</dbReference>
<evidence type="ECO:0000256" key="4">
    <source>
        <dbReference type="ARBA" id="ARBA00022433"/>
    </source>
</evidence>
<dbReference type="Pfam" id="PF01576">
    <property type="entry name" value="Myosin_tail_1"/>
    <property type="match status" value="1"/>
</dbReference>
<gene>
    <name evidence="14" type="ORF">MNOR_LOCUS31330</name>
</gene>
<evidence type="ECO:0000256" key="10">
    <source>
        <dbReference type="ARBA" id="ARBA00049580"/>
    </source>
</evidence>
<evidence type="ECO:0000256" key="2">
    <source>
        <dbReference type="ARBA" id="ARBA00008447"/>
    </source>
</evidence>
<keyword evidence="8" id="KW-0505">Motor protein</keyword>
<keyword evidence="9" id="KW-0514">Muscle protein</keyword>
<keyword evidence="6 11" id="KW-0175">Coiled coil</keyword>
<feature type="coiled-coil region" evidence="11">
    <location>
        <begin position="420"/>
        <end position="595"/>
    </location>
</feature>
<dbReference type="FunFam" id="1.20.5.370:FF:000001">
    <property type="entry name" value="Myosin heavy chain"/>
    <property type="match status" value="1"/>
</dbReference>
<organism evidence="14 15">
    <name type="scientific">Meganyctiphanes norvegica</name>
    <name type="common">Northern krill</name>
    <name type="synonym">Thysanopoda norvegica</name>
    <dbReference type="NCBI Taxonomy" id="48144"/>
    <lineage>
        <taxon>Eukaryota</taxon>
        <taxon>Metazoa</taxon>
        <taxon>Ecdysozoa</taxon>
        <taxon>Arthropoda</taxon>
        <taxon>Crustacea</taxon>
        <taxon>Multicrustacea</taxon>
        <taxon>Malacostraca</taxon>
        <taxon>Eumalacostraca</taxon>
        <taxon>Eucarida</taxon>
        <taxon>Euphausiacea</taxon>
        <taxon>Euphausiidae</taxon>
        <taxon>Meganyctiphanes</taxon>
    </lineage>
</organism>
<dbReference type="FunFam" id="1.20.5.370:FF:000010">
    <property type="entry name" value="Myosin heavy chain, isoform G"/>
    <property type="match status" value="1"/>
</dbReference>
<comment type="function">
    <text evidence="10">Paramyosin is a major structural component of many thick filaments isolated from invertebrate muscles.</text>
</comment>
<dbReference type="GO" id="GO:0005923">
    <property type="term" value="C:bicellular tight junction"/>
    <property type="evidence" value="ECO:0007669"/>
    <property type="project" value="TreeGrafter"/>
</dbReference>
<sequence>IEDSLNREKKTRNEVEKSKRKVEAEVRLTQEAVADLERNKKELESLIFKKDAECASLGSRFEEEQINAGRVGKSIKELHAKIEELEDEIKHENQARAKAENSKKKLQQEIDEINDRLDEAGGATAAQMELNKKRESEVAKLKRDIEESTIQHESMVAAFRKKHNDSIAEMSEQIEHLTKMKQRIEKEKEIMRREGDDARAAMDGLAQEKAQAEKIGKSVQAHINEVQSKLEEANRCLGDFDASKKKLTAENADLLRNLEEAEGQISQLSKLTASLGYQLSEARTVTEAENKERVTLLGKYRNLEHDLDGLREQLNEEIESKDDLQRQLVRSINEAHMYRTRYETEGIARAEELEAIRLKLSARLEEAESQIEQLTLKGISLEKAKSSVSSELEAMNMETEHAQALVTASEKKQKTFEKVVVEWKLKVDDLSRDVEATRKECTTYSTELFRVKACYDESIDHLDQMRRENKNLSEEIKDLMEQICEGGRNLTDVSKNVIKLEIENEELTAGLEEAETALENEENKVLKGQLELSQVKQEIERRIHQKEEEFDGVRKVHQRAIEQLQHSLEGESKAKAEALRMKGKLESDINELEISFGHANKANGDLHKMIKKIQTDIKCLQDRAMEEQSYASQIREEFSAADRRANAINGELEECRSKLEQTDRSRRQGETELCDVNEQLQLLGQQNNSLSIARRRLEGEMQTIRADLDEMLNEAKASEIKSKKAMIDAARLADELRAEQEHAQGAEMSKKSLEAAVKDLRLKIEETETVNQKGAKRTLSKLESRVVELEAQFDDEARKHADAQKHLRKADRRIKELTFTGEENKKNHERMGELVDKLQIKIKSSKKQIEEAEEIAALNLAKFKKAQSELEAQY</sequence>
<reference evidence="14 15" key="1">
    <citation type="submission" date="2024-05" db="EMBL/GenBank/DDBJ databases">
        <authorList>
            <person name="Wallberg A."/>
        </authorList>
    </citation>
    <scope>NUCLEOTIDE SEQUENCE [LARGE SCALE GENOMIC DNA]</scope>
</reference>
<keyword evidence="5" id="KW-0963">Cytoplasm</keyword>
<keyword evidence="4" id="KW-0787">Thick filament</keyword>
<keyword evidence="15" id="KW-1185">Reference proteome</keyword>
<comment type="caution">
    <text evidence="14">The sequence shown here is derived from an EMBL/GenBank/DDBJ whole genome shotgun (WGS) entry which is preliminary data.</text>
</comment>
<evidence type="ECO:0000259" key="13">
    <source>
        <dbReference type="Pfam" id="PF01576"/>
    </source>
</evidence>
<evidence type="ECO:0000256" key="8">
    <source>
        <dbReference type="ARBA" id="ARBA00023175"/>
    </source>
</evidence>
<evidence type="ECO:0000256" key="3">
    <source>
        <dbReference type="ARBA" id="ARBA00018623"/>
    </source>
</evidence>
<feature type="coiled-coil region" evidence="11">
    <location>
        <begin position="694"/>
        <end position="799"/>
    </location>
</feature>
<dbReference type="AlphaFoldDB" id="A0AAV2S4P7"/>
<proteinExistence type="inferred from homology"/>
<accession>A0AAV2S4P7</accession>
<keyword evidence="7" id="KW-0518">Myosin</keyword>
<name>A0AAV2S4P7_MEGNR</name>
<dbReference type="SUPFAM" id="SSF90257">
    <property type="entry name" value="Myosin rod fragments"/>
    <property type="match status" value="3"/>
</dbReference>
<comment type="similarity">
    <text evidence="2">Belongs to the paramyosin family.</text>
</comment>
<evidence type="ECO:0000256" key="9">
    <source>
        <dbReference type="ARBA" id="ARBA00023179"/>
    </source>
</evidence>
<dbReference type="InterPro" id="IPR002928">
    <property type="entry name" value="Myosin_tail"/>
</dbReference>